<accession>A0A3P3Y8A0</accession>
<dbReference type="Proteomes" id="UP000290189">
    <property type="component" value="Unassembled WGS sequence"/>
</dbReference>
<keyword evidence="1" id="KW-0496">Mitochondrion</keyword>
<organism evidence="1 2">
    <name type="scientific">Plasmodiophora brassicae</name>
    <name type="common">Clubroot disease agent</name>
    <dbReference type="NCBI Taxonomy" id="37360"/>
    <lineage>
        <taxon>Eukaryota</taxon>
        <taxon>Sar</taxon>
        <taxon>Rhizaria</taxon>
        <taxon>Endomyxa</taxon>
        <taxon>Phytomyxea</taxon>
        <taxon>Plasmodiophorida</taxon>
        <taxon>Plasmodiophoridae</taxon>
        <taxon>Plasmodiophora</taxon>
    </lineage>
</organism>
<reference evidence="1 2" key="1">
    <citation type="submission" date="2018-03" db="EMBL/GenBank/DDBJ databases">
        <authorList>
            <person name="Fogelqvist J."/>
        </authorList>
    </citation>
    <scope>NUCLEOTIDE SEQUENCE [LARGE SCALE GENOMIC DNA]</scope>
</reference>
<geneLocation type="mitochondrion" evidence="1"/>
<gene>
    <name evidence="1" type="ORF">PLBR_LOCUS3582</name>
</gene>
<name>A0A3P3Y8A0_PLABS</name>
<evidence type="ECO:0000313" key="1">
    <source>
        <dbReference type="EMBL" id="SPQ96367.1"/>
    </source>
</evidence>
<sequence length="1332" mass="148096">MPSRCTLSGLRREGAEDRLFTVLCNYLSLGQFQLAVSVVDELFPVAPARIVRLLRSLALLPAPPHWLSSAAVPNAAKLAFLVRNQWVRLWSSHRADWAFPCVCELRLHVSDASPFLRDLPVGSVRFRLWCSESSTGALDLDPGQRASISCVMFADSVVSIDAISTRHGAVIGGARIPMAEFANHDKDGCLHIVLALAAGPPSTIDVGFQVKQRGRLPAELGGFDVRQFNRIESQYIMQELLGDASAVDEWERSASGEITRALFATDPLLTMQMLALTPRPKVWTQKVIINRLLACDFQSACRCLAHYVAGHDDWLDLLELVLMYAYDHPVWASMRSTLFKEAGVAADGCTSREAGRSRQCRQVLAMAVLGIVPDKGTVSSIMSHVDDFVRQWDPLVDGRLPNCFLEYSASCNASYRQAQTRFWTEYRTIVRVHRLPALEYPVQCALHYIRNREWNMARLAILPFPNLHSQVVLAALDDHGGTGGGFEFNRCLFEEMWRHRPSDTLAWAHHPSDRRCTMVQFYIDLVGTAVSDPIEQASVLSDLVRSRDVDLLTHLGRVLTSVPHRDGRSGQIARFRETHSRTRGDDFDHGAHTLLACSALDAFHDQVTAGERDFPMSLSATISAIADYIAQMDMAQYKVDLVRSMFVLLFCVRPDQPGDKSGRVRFCLTLAHFTRLLQALQRQIQAVQDKGVPNDEVQKAIGDLDDVIVDCLRRSDAVRQLDGIQATLHDVSAPIDAIRIRFVERGQVETGRRALRFYDDAGRSVFDATTLWDDLLHSVQGADTDSVVSLLTGADMTSWERFQHAIDLVLVHSDVRPALMPIVQSSLQACPDFDREQAMLAEQALALATADSPSADAVEQDTGTAVCADGALLEAIREAAKGDACCGLLLTMQYAIRSATTLADLDRAIRECDGYVARCAGDAEWVHSRLLRVRAWASINQASATINRPTLHRLCDNLWVADPAQDDDLVVTMLSERVGQAPCQERIARDALQAIGELVHDANGDRVREFRDHVLQVLLENRPEGQSLDDLYADLMMFTSPSHCARITLDVITLFRDADRARRLVRHNVGNLQNGAGNGGREARAQLARFERLSAFLDVYVATPAEMMDWVDYLHRCDADFAGALAQACNNAQSMRLASGLVALFEKGVFEVPGDFNYAKFALQRQTISIAMCFQENSTVQERMVGCDRLAAVDLDSLAAIRPLLLRLVQTPDHHAIVATLMARRIPVEGEPCDDGLADTTSDCPISLYERILARPSSSVQQDDALLNAVERWTSDHEWQLKAGIDFVVACYSKCRDRKRATRHRDRLIARLPATSPYERGIVAYMQAMPIH</sequence>
<evidence type="ECO:0000313" key="2">
    <source>
        <dbReference type="Proteomes" id="UP000290189"/>
    </source>
</evidence>
<dbReference type="EMBL" id="OVEO01000005">
    <property type="protein sequence ID" value="SPQ96367.1"/>
    <property type="molecule type" value="Genomic_DNA"/>
</dbReference>
<proteinExistence type="predicted"/>
<protein>
    <submittedName>
        <fullName evidence="1">Uncharacterized protein</fullName>
    </submittedName>
</protein>